<evidence type="ECO:0000313" key="1">
    <source>
        <dbReference type="EMBL" id="CAH0473783.1"/>
    </source>
</evidence>
<evidence type="ECO:0000313" key="2">
    <source>
        <dbReference type="Proteomes" id="UP001160483"/>
    </source>
</evidence>
<reference evidence="1" key="1">
    <citation type="submission" date="2021-11" db="EMBL/GenBank/DDBJ databases">
        <authorList>
            <person name="Islam A."/>
            <person name="Islam S."/>
            <person name="Flora M.S."/>
            <person name="Rahman M."/>
            <person name="Ziaur R.M."/>
            <person name="Epstein J.H."/>
            <person name="Hassan M."/>
            <person name="Klassen M."/>
            <person name="Woodard K."/>
            <person name="Webb A."/>
            <person name="Webby R.J."/>
            <person name="El Zowalaty M.E."/>
        </authorList>
    </citation>
    <scope>NUCLEOTIDE SEQUENCE</scope>
    <source>
        <strain evidence="1">Pbs3</strain>
    </source>
</reference>
<accession>A0AAU9KKK2</accession>
<dbReference type="AlphaFoldDB" id="A0AAU9KKK2"/>
<organism evidence="1 2">
    <name type="scientific">Peronospora belbahrii</name>
    <dbReference type="NCBI Taxonomy" id="622444"/>
    <lineage>
        <taxon>Eukaryota</taxon>
        <taxon>Sar</taxon>
        <taxon>Stramenopiles</taxon>
        <taxon>Oomycota</taxon>
        <taxon>Peronosporomycetes</taxon>
        <taxon>Peronosporales</taxon>
        <taxon>Peronosporaceae</taxon>
        <taxon>Peronospora</taxon>
    </lineage>
</organism>
<name>A0AAU9KKK2_9STRA</name>
<sequence>MSSPGSMPRVGTWPRRASKFFALSTAAFQSVAALLYMKVLIFQTIERWSISSEKSSAKREQICLMLIVIRKLLHRVRPSIILSFAKLSRGVNSNRTTLMWRSEYIKVHHSSHQMLL</sequence>
<proteinExistence type="predicted"/>
<protein>
    <submittedName>
        <fullName evidence="1">Uncharacterized protein</fullName>
    </submittedName>
</protein>
<gene>
    <name evidence="1" type="ORF">PBS003_LOCUS659</name>
</gene>
<dbReference type="EMBL" id="CAKKTJ010000086">
    <property type="protein sequence ID" value="CAH0473783.1"/>
    <property type="molecule type" value="Genomic_DNA"/>
</dbReference>
<dbReference type="Proteomes" id="UP001160483">
    <property type="component" value="Unassembled WGS sequence"/>
</dbReference>
<comment type="caution">
    <text evidence="1">The sequence shown here is derived from an EMBL/GenBank/DDBJ whole genome shotgun (WGS) entry which is preliminary data.</text>
</comment>